<keyword evidence="3" id="KW-0614">Plasmid</keyword>
<feature type="region of interest" description="Disordered" evidence="1">
    <location>
        <begin position="113"/>
        <end position="133"/>
    </location>
</feature>
<geneLocation type="plasmid" evidence="3">
    <name>II</name>
</geneLocation>
<evidence type="ECO:0000256" key="1">
    <source>
        <dbReference type="SAM" id="MobiDB-lite"/>
    </source>
</evidence>
<feature type="compositionally biased region" description="Basic and acidic residues" evidence="1">
    <location>
        <begin position="64"/>
        <end position="75"/>
    </location>
</feature>
<evidence type="ECO:0000313" key="5">
    <source>
        <dbReference type="Proteomes" id="UP000256710"/>
    </source>
</evidence>
<dbReference type="AlphaFoldDB" id="A0A375HQ79"/>
<organism evidence="3 4">
    <name type="scientific">Cupriavidus neocaledonicus</name>
    <dbReference type="NCBI Taxonomy" id="1040979"/>
    <lineage>
        <taxon>Bacteria</taxon>
        <taxon>Pseudomonadati</taxon>
        <taxon>Pseudomonadota</taxon>
        <taxon>Betaproteobacteria</taxon>
        <taxon>Burkholderiales</taxon>
        <taxon>Burkholderiaceae</taxon>
        <taxon>Cupriavidus</taxon>
    </lineage>
</organism>
<reference evidence="4 5" key="1">
    <citation type="submission" date="2018-01" db="EMBL/GenBank/DDBJ databases">
        <authorList>
            <person name="Clerissi C."/>
        </authorList>
    </citation>
    <scope>NUCLEOTIDE SEQUENCE [LARGE SCALE GENOMIC DNA]</scope>
    <source>
        <strain evidence="2">Cupriavidus taiwanensis STM 6082</strain>
        <strain evidence="3">Cupriavidus taiwanensis STM 6160</strain>
        <plasmid evidence="3">II</plasmid>
        <plasmid evidence="4">ii</plasmid>
    </source>
</reference>
<keyword evidence="5" id="KW-1185">Reference proteome</keyword>
<geneLocation type="plasmid" evidence="4">
    <name>ii</name>
</geneLocation>
<feature type="region of interest" description="Disordered" evidence="1">
    <location>
        <begin position="56"/>
        <end position="90"/>
    </location>
</feature>
<evidence type="ECO:0000313" key="2">
    <source>
        <dbReference type="EMBL" id="SOZ38310.1"/>
    </source>
</evidence>
<gene>
    <name evidence="2" type="ORF">CBM2605_B100261</name>
    <name evidence="3" type="ORF">CBM2607_MP20704</name>
</gene>
<accession>A0A375HQ79</accession>
<dbReference type="EMBL" id="LT984807">
    <property type="protein sequence ID" value="SPD60052.1"/>
    <property type="molecule type" value="Genomic_DNA"/>
</dbReference>
<dbReference type="Proteomes" id="UP000255168">
    <property type="component" value="Plasmid II"/>
</dbReference>
<protein>
    <submittedName>
        <fullName evidence="3">Uncharacterized protein</fullName>
    </submittedName>
</protein>
<dbReference type="Proteomes" id="UP000256710">
    <property type="component" value="Unassembled WGS sequence"/>
</dbReference>
<evidence type="ECO:0000313" key="4">
    <source>
        <dbReference type="Proteomes" id="UP000255168"/>
    </source>
</evidence>
<dbReference type="EMBL" id="OFTC01000033">
    <property type="protein sequence ID" value="SOZ38310.1"/>
    <property type="molecule type" value="Genomic_DNA"/>
</dbReference>
<proteinExistence type="predicted"/>
<sequence length="168" mass="17377">MGGAGAAGPVPGRGRAARFVRGARWVRLAPAGRRRHGAACDRAPAGRAGCRHPCHRRAGSGRCRRADPAAERGEGRPALAASRRCAGRQPAGRRTAQAVAAAWRGLCVGRRRGRGDEGGAPVPGHGTRHRQEAHPRVGLLEAWVVGGARDAGRLSNAGGTMYAGDVLP</sequence>
<evidence type="ECO:0000313" key="3">
    <source>
        <dbReference type="EMBL" id="SPD60052.1"/>
    </source>
</evidence>
<name>A0A375HQ79_9BURK</name>